<feature type="disulfide bond" evidence="12">
    <location>
        <begin position="332"/>
        <end position="341"/>
    </location>
</feature>
<evidence type="ECO:0000256" key="10">
    <source>
        <dbReference type="ARBA" id="ARBA00023180"/>
    </source>
</evidence>
<feature type="disulfide bond" evidence="12">
    <location>
        <begin position="246"/>
        <end position="255"/>
    </location>
</feature>
<proteinExistence type="inferred from homology"/>
<dbReference type="OrthoDB" id="10268124at2759"/>
<feature type="disulfide bond" evidence="12">
    <location>
        <begin position="618"/>
        <end position="627"/>
    </location>
</feature>
<feature type="domain" description="EGF-like" evidence="16">
    <location>
        <begin position="726"/>
        <end position="761"/>
    </location>
</feature>
<evidence type="ECO:0000256" key="7">
    <source>
        <dbReference type="ARBA" id="ARBA00022989"/>
    </source>
</evidence>
<keyword evidence="19" id="KW-1185">Reference proteome</keyword>
<keyword evidence="8 14" id="KW-0472">Membrane</keyword>
<evidence type="ECO:0000256" key="14">
    <source>
        <dbReference type="SAM" id="Phobius"/>
    </source>
</evidence>
<feature type="transmembrane region" description="Helical" evidence="14">
    <location>
        <begin position="807"/>
        <end position="830"/>
    </location>
</feature>
<feature type="domain" description="EGF-like" evidence="16">
    <location>
        <begin position="307"/>
        <end position="342"/>
    </location>
</feature>
<dbReference type="PRINTS" id="PR00011">
    <property type="entry name" value="EGFLAMININ"/>
</dbReference>
<keyword evidence="9 12" id="KW-1015">Disulfide bond</keyword>
<dbReference type="SMART" id="SM00181">
    <property type="entry name" value="EGF"/>
    <property type="match status" value="13"/>
</dbReference>
<keyword evidence="10" id="KW-0325">Glycoprotein</keyword>
<keyword evidence="6" id="KW-0677">Repeat</keyword>
<gene>
    <name evidence="18" type="primary">Pear1</name>
    <name evidence="18" type="ORF">PTEMEL_R00741</name>
</gene>
<dbReference type="FunFam" id="2.170.300.10:FF:000002">
    <property type="entry name" value="Multiple epidermal growth factor-like domains 10"/>
    <property type="match status" value="2"/>
</dbReference>
<evidence type="ECO:0000259" key="17">
    <source>
        <dbReference type="PROSITE" id="PS51041"/>
    </source>
</evidence>
<dbReference type="PANTHER" id="PTHR24052:SF12">
    <property type="entry name" value="PLATELET ENDOTHELIAL AGGREGATION RECEPTOR 1"/>
    <property type="match status" value="1"/>
</dbReference>
<evidence type="ECO:0000256" key="8">
    <source>
        <dbReference type="ARBA" id="ARBA00023136"/>
    </source>
</evidence>
<feature type="disulfide bond" evidence="12">
    <location>
        <begin position="162"/>
        <end position="171"/>
    </location>
</feature>
<dbReference type="PANTHER" id="PTHR24052">
    <property type="entry name" value="DELTA-RELATED"/>
    <property type="match status" value="1"/>
</dbReference>
<evidence type="ECO:0000256" key="11">
    <source>
        <dbReference type="ARBA" id="ARBA00038377"/>
    </source>
</evidence>
<feature type="domain" description="EMI" evidence="17">
    <location>
        <begin position="22"/>
        <end position="100"/>
    </location>
</feature>
<feature type="domain" description="EGF-like" evidence="16">
    <location>
        <begin position="220"/>
        <end position="256"/>
    </location>
</feature>
<feature type="disulfide bond" evidence="12">
    <location>
        <begin position="751"/>
        <end position="760"/>
    </location>
</feature>
<feature type="domain" description="EGF-like" evidence="16">
    <location>
        <begin position="636"/>
        <end position="671"/>
    </location>
</feature>
<evidence type="ECO:0000256" key="12">
    <source>
        <dbReference type="PROSITE-ProRule" id="PRU00076"/>
    </source>
</evidence>
<dbReference type="InterPro" id="IPR057138">
    <property type="entry name" value="EGF_PEAR1L-like"/>
</dbReference>
<evidence type="ECO:0000256" key="13">
    <source>
        <dbReference type="SAM" id="MobiDB-lite"/>
    </source>
</evidence>
<feature type="disulfide bond" evidence="12">
    <location>
        <begin position="421"/>
        <end position="430"/>
    </location>
</feature>
<comment type="caution">
    <text evidence="12">Lacks conserved residue(s) required for the propagation of feature annotation.</text>
</comment>
<dbReference type="SMART" id="SM00180">
    <property type="entry name" value="EGF_Lam"/>
    <property type="match status" value="12"/>
</dbReference>
<dbReference type="PROSITE" id="PS50026">
    <property type="entry name" value="EGF_3"/>
    <property type="match status" value="9"/>
</dbReference>
<dbReference type="InterPro" id="IPR002049">
    <property type="entry name" value="LE_dom"/>
</dbReference>
<dbReference type="Proteomes" id="UP000603297">
    <property type="component" value="Unassembled WGS sequence"/>
</dbReference>
<feature type="non-terminal residue" evidence="18">
    <location>
        <position position="1107"/>
    </location>
</feature>
<dbReference type="InterPro" id="IPR011489">
    <property type="entry name" value="EMI_domain"/>
</dbReference>
<evidence type="ECO:0000256" key="3">
    <source>
        <dbReference type="ARBA" id="ARBA00022536"/>
    </source>
</evidence>
<protein>
    <submittedName>
        <fullName evidence="18">PEAR1 protein</fullName>
    </submittedName>
</protein>
<keyword evidence="2" id="KW-1003">Cell membrane</keyword>
<evidence type="ECO:0000256" key="1">
    <source>
        <dbReference type="ARBA" id="ARBA00004162"/>
    </source>
</evidence>
<feature type="domain" description="EGF-like" evidence="16">
    <location>
        <begin position="269"/>
        <end position="299"/>
    </location>
</feature>
<dbReference type="PROSITE" id="PS00022">
    <property type="entry name" value="EGF_1"/>
    <property type="match status" value="10"/>
</dbReference>
<comment type="subcellular location">
    <subcellularLocation>
        <location evidence="1">Cell membrane</location>
        <topology evidence="1">Single-pass membrane protein</topology>
    </subcellularLocation>
</comment>
<keyword evidence="3 12" id="KW-0245">EGF-like domain</keyword>
<name>A0A852MYY0_9PASS</name>
<dbReference type="Gene3D" id="2.10.25.10">
    <property type="entry name" value="Laminin"/>
    <property type="match status" value="1"/>
</dbReference>
<organism evidence="18 19">
    <name type="scientific">Pteruthius melanotis</name>
    <dbReference type="NCBI Taxonomy" id="357074"/>
    <lineage>
        <taxon>Eukaryota</taxon>
        <taxon>Metazoa</taxon>
        <taxon>Chordata</taxon>
        <taxon>Craniata</taxon>
        <taxon>Vertebrata</taxon>
        <taxon>Euteleostomi</taxon>
        <taxon>Archelosauria</taxon>
        <taxon>Archosauria</taxon>
        <taxon>Dinosauria</taxon>
        <taxon>Saurischia</taxon>
        <taxon>Theropoda</taxon>
        <taxon>Coelurosauria</taxon>
        <taxon>Aves</taxon>
        <taxon>Neognathae</taxon>
        <taxon>Neoaves</taxon>
        <taxon>Telluraves</taxon>
        <taxon>Australaves</taxon>
        <taxon>Passeriformes</taxon>
        <taxon>Sylvioidea</taxon>
        <taxon>Timaliidae</taxon>
        <taxon>Pteruthius</taxon>
    </lineage>
</organism>
<feature type="non-terminal residue" evidence="18">
    <location>
        <position position="1"/>
    </location>
</feature>
<dbReference type="InterPro" id="IPR052485">
    <property type="entry name" value="MEGF_diff_regulators"/>
</dbReference>
<feature type="domain" description="EGF-like" evidence="16">
    <location>
        <begin position="137"/>
        <end position="172"/>
    </location>
</feature>
<feature type="disulfide bond" evidence="12">
    <location>
        <begin position="289"/>
        <end position="298"/>
    </location>
</feature>
<feature type="domain" description="EGF-like" evidence="16">
    <location>
        <begin position="598"/>
        <end position="628"/>
    </location>
</feature>
<evidence type="ECO:0000256" key="5">
    <source>
        <dbReference type="ARBA" id="ARBA00022729"/>
    </source>
</evidence>
<accession>A0A852MYY0</accession>
<evidence type="ECO:0000256" key="2">
    <source>
        <dbReference type="ARBA" id="ARBA00022475"/>
    </source>
</evidence>
<evidence type="ECO:0000259" key="16">
    <source>
        <dbReference type="PROSITE" id="PS50026"/>
    </source>
</evidence>
<dbReference type="EMBL" id="WEIY01000674">
    <property type="protein sequence ID" value="NXY10050.1"/>
    <property type="molecule type" value="Genomic_DNA"/>
</dbReference>
<dbReference type="Pfam" id="PF00053">
    <property type="entry name" value="EGF_laminin"/>
    <property type="match status" value="5"/>
</dbReference>
<evidence type="ECO:0000256" key="6">
    <source>
        <dbReference type="ARBA" id="ARBA00022737"/>
    </source>
</evidence>
<feature type="disulfide bond" evidence="12">
    <location>
        <begin position="661"/>
        <end position="670"/>
    </location>
</feature>
<evidence type="ECO:0000256" key="9">
    <source>
        <dbReference type="ARBA" id="ARBA00023157"/>
    </source>
</evidence>
<feature type="disulfide bond" evidence="12">
    <location>
        <begin position="532"/>
        <end position="541"/>
    </location>
</feature>
<feature type="region of interest" description="Disordered" evidence="13">
    <location>
        <begin position="982"/>
        <end position="1001"/>
    </location>
</feature>
<keyword evidence="4 14" id="KW-0812">Transmembrane</keyword>
<dbReference type="GO" id="GO:0005886">
    <property type="term" value="C:plasma membrane"/>
    <property type="evidence" value="ECO:0007669"/>
    <property type="project" value="UniProtKB-SubCell"/>
</dbReference>
<dbReference type="CDD" id="cd00055">
    <property type="entry name" value="EGF_Lam"/>
    <property type="match status" value="3"/>
</dbReference>
<dbReference type="PROSITE" id="PS01186">
    <property type="entry name" value="EGF_2"/>
    <property type="match status" value="2"/>
</dbReference>
<dbReference type="InterPro" id="IPR000742">
    <property type="entry name" value="EGF"/>
</dbReference>
<sequence length="1107" mass="116894">MLLRAAVLAVHAGLLAALRPGDPNVCSYWESFTAPVKESYTKPHVVSSSEPCPGGLGLPLPCPQQRVVYRTEYRQAVRTDYRRRYQCCQGYYESRDSCVPHCSQECVHGRCVAPELCQCEPGWRGPSCSSECDEQSWGPDCGQRCPCHHGASCDPLTGVCSCPPGFTDPLCQQPCPPGTYGQGCHLSCPCHHQAPCNTSTGACLCPAGLSGPLCEVPCPEGTSCTTPCPCQNGGICHPSSSSTCVCPHGWMGEICSVPCPPGRFGPGCQGECHCHNGGHCDPHGGQCQCAPGFTGEQCQERCPVGRYGQDCQESCDCANGGQCFHVDGGCLCEAGFQGSRCEERHCLPGLYGLHCQSRCLCHPQHSQSCHPMLGECVCLPGWAGLYCNESCPPGYFGPGCLQSCLCLHGGVCNGTTGHCHCPPGYTDEHCSSLCPSNTFGTNCSGRCSCQHALACSPLDGSCFCKEGGCTPGSGGVPVPIPTPSPLSPHPTGWHGPDCSTPCPAGTWGPSCNRSCDCAHGGSCDPQSGTCRCSPGWQGPRCLQPCPNGTFGAGCGERCVCAHADGCDPVTGECHCLPGWTGPQCKQGCAPGSWGRGCHGSCSCRNGASCSPQDGSCTCAPGYRGPTCQRPCPPGRYGKRCSLSCSCANGSSCHPNNGSCLCAPGWHGPRCSQQLPVATWVTPAQLWPGQYGAMQDPSVVLTSLWPNGPSMELYGAPVSPACAPGTFGLQCDQLCRCPHNATCDPTNGTCPCPPGTTGPRCEAGEWGQRGAPQVPSPTLRTDTPPHPIGKPEQPYTIEPAPPAAYSPLGMVLSLVALVVLLVAVVVATLCYHHRQRGKERRHLAVAYRAGQTDTSDYMVPGQPSAVLEMRPQPWWPSCPRLTPVPPDVPPSHHAHYYSNPSYHTLSQCPLPPPGPQDRASSLKVPGTQLFPSMERPYSPEGNATLPPDWKHLGPSALGPRGKEEWGQLHSGHSCSFSPVLPAMGGSPTPSPPEHPWEGLGASASSLASENPYATIKELPPATAKAHEGSYMEMKSPVRREMSYAEIGILEEPSQEGTAWDPGPGPQGPPHRDPPSHYDSPKNSHIPGHYDVPPARHYPPSPPLRRKDR</sequence>
<comment type="caution">
    <text evidence="18">The sequence shown here is derived from an EMBL/GenBank/DDBJ whole genome shotgun (WGS) entry which is preliminary data.</text>
</comment>
<feature type="domain" description="EGF-like" evidence="16">
    <location>
        <begin position="401"/>
        <end position="431"/>
    </location>
</feature>
<dbReference type="AlphaFoldDB" id="A0A852MYY0"/>
<evidence type="ECO:0000313" key="18">
    <source>
        <dbReference type="EMBL" id="NXY10050.1"/>
    </source>
</evidence>
<dbReference type="PROSITE" id="PS51041">
    <property type="entry name" value="EMI"/>
    <property type="match status" value="1"/>
</dbReference>
<evidence type="ECO:0000256" key="15">
    <source>
        <dbReference type="SAM" id="SignalP"/>
    </source>
</evidence>
<reference evidence="18" key="1">
    <citation type="submission" date="2020-02" db="EMBL/GenBank/DDBJ databases">
        <title>Bird 10,000 Genomes (B10K) Project - Family phase.</title>
        <authorList>
            <person name="Zhang G."/>
        </authorList>
    </citation>
    <scope>NUCLEOTIDE SEQUENCE</scope>
    <source>
        <strain evidence="18">B10K-IZ-033-77</strain>
    </source>
</reference>
<keyword evidence="5 15" id="KW-0732">Signal</keyword>
<feature type="domain" description="EGF-like" evidence="16">
    <location>
        <begin position="507"/>
        <end position="542"/>
    </location>
</feature>
<feature type="signal peptide" evidence="15">
    <location>
        <begin position="1"/>
        <end position="17"/>
    </location>
</feature>
<evidence type="ECO:0000256" key="4">
    <source>
        <dbReference type="ARBA" id="ARBA00022692"/>
    </source>
</evidence>
<dbReference type="FunFam" id="2.170.300.10:FF:000007">
    <property type="entry name" value="multiple epidermal growth factor-like domains protein 10"/>
    <property type="match status" value="1"/>
</dbReference>
<comment type="similarity">
    <text evidence="11">Belongs to the MEGF family.</text>
</comment>
<dbReference type="Gene3D" id="2.170.300.10">
    <property type="entry name" value="Tie2 ligand-binding domain superfamily"/>
    <property type="match status" value="5"/>
</dbReference>
<keyword evidence="7 14" id="KW-1133">Transmembrane helix</keyword>
<feature type="chain" id="PRO_5032547492" evidence="15">
    <location>
        <begin position="18"/>
        <end position="1107"/>
    </location>
</feature>
<dbReference type="Pfam" id="PF23301">
    <property type="entry name" value="EGF_PEAR1L"/>
    <property type="match status" value="1"/>
</dbReference>
<evidence type="ECO:0000313" key="19">
    <source>
        <dbReference type="Proteomes" id="UP000603297"/>
    </source>
</evidence>
<feature type="compositionally biased region" description="Basic and acidic residues" evidence="13">
    <location>
        <begin position="1068"/>
        <end position="1080"/>
    </location>
</feature>
<feature type="region of interest" description="Disordered" evidence="13">
    <location>
        <begin position="1049"/>
        <end position="1107"/>
    </location>
</feature>